<name>A0ABU6F6S8_9ACTN</name>
<feature type="transmembrane region" description="Helical" evidence="8">
    <location>
        <begin position="87"/>
        <end position="111"/>
    </location>
</feature>
<keyword evidence="5 8" id="KW-1133">Transmembrane helix</keyword>
<feature type="transmembrane region" description="Helical" evidence="8">
    <location>
        <begin position="20"/>
        <end position="42"/>
    </location>
</feature>
<proteinExistence type="predicted"/>
<evidence type="ECO:0000256" key="3">
    <source>
        <dbReference type="ARBA" id="ARBA00022692"/>
    </source>
</evidence>
<keyword evidence="4" id="KW-0547">Nucleotide-binding</keyword>
<keyword evidence="2" id="KW-1003">Cell membrane</keyword>
<dbReference type="Proteomes" id="UP001354931">
    <property type="component" value="Unassembled WGS sequence"/>
</dbReference>
<evidence type="ECO:0000256" key="5">
    <source>
        <dbReference type="ARBA" id="ARBA00022989"/>
    </source>
</evidence>
<keyword evidence="11" id="KW-1185">Reference proteome</keyword>
<evidence type="ECO:0000256" key="7">
    <source>
        <dbReference type="ARBA" id="ARBA00023136"/>
    </source>
</evidence>
<dbReference type="RefSeq" id="WP_326017767.1">
    <property type="nucleotide sequence ID" value="NZ_JAOZYC010000122.1"/>
</dbReference>
<keyword evidence="6" id="KW-0051">Antiviral defense</keyword>
<reference evidence="10 11" key="1">
    <citation type="submission" date="2022-10" db="EMBL/GenBank/DDBJ databases">
        <authorList>
            <person name="Xie J."/>
            <person name="Shen N."/>
        </authorList>
    </citation>
    <scope>NUCLEOTIDE SEQUENCE [LARGE SCALE GENOMIC DNA]</scope>
    <source>
        <strain evidence="10 11">YIM65594</strain>
    </source>
</reference>
<feature type="domain" description="Pycsar effector protein" evidence="9">
    <location>
        <begin position="2"/>
        <end position="109"/>
    </location>
</feature>
<evidence type="ECO:0000313" key="10">
    <source>
        <dbReference type="EMBL" id="MEB8339544.1"/>
    </source>
</evidence>
<keyword evidence="7 8" id="KW-0472">Membrane</keyword>
<dbReference type="InterPro" id="IPR043760">
    <property type="entry name" value="PycTM_dom"/>
</dbReference>
<sequence>MAVLVALGSTVKDLHLSGPAVAIGALGGAALLAATVLLLLAVRPDLGGPGWPSWSRLNREELNDCLAMGYRAEHLRYMAALARRKFLLLRAAVDCLLGGVGLLAAAAVVTWTL</sequence>
<dbReference type="Pfam" id="PF18967">
    <property type="entry name" value="PycTM"/>
    <property type="match status" value="1"/>
</dbReference>
<evidence type="ECO:0000256" key="2">
    <source>
        <dbReference type="ARBA" id="ARBA00022475"/>
    </source>
</evidence>
<evidence type="ECO:0000256" key="6">
    <source>
        <dbReference type="ARBA" id="ARBA00023118"/>
    </source>
</evidence>
<evidence type="ECO:0000256" key="8">
    <source>
        <dbReference type="SAM" id="Phobius"/>
    </source>
</evidence>
<keyword evidence="3 8" id="KW-0812">Transmembrane</keyword>
<comment type="caution">
    <text evidence="10">The sequence shown here is derived from an EMBL/GenBank/DDBJ whole genome shotgun (WGS) entry which is preliminary data.</text>
</comment>
<evidence type="ECO:0000259" key="9">
    <source>
        <dbReference type="Pfam" id="PF18967"/>
    </source>
</evidence>
<comment type="subcellular location">
    <subcellularLocation>
        <location evidence="1">Cell membrane</location>
    </subcellularLocation>
</comment>
<gene>
    <name evidence="10" type="ORF">OKJ99_18805</name>
</gene>
<protein>
    <submittedName>
        <fullName evidence="10">DUF5706 domain-containing protein</fullName>
    </submittedName>
</protein>
<evidence type="ECO:0000256" key="1">
    <source>
        <dbReference type="ARBA" id="ARBA00004236"/>
    </source>
</evidence>
<organism evidence="10 11">
    <name type="scientific">Streptomyces endophyticus</name>
    <dbReference type="NCBI Taxonomy" id="714166"/>
    <lineage>
        <taxon>Bacteria</taxon>
        <taxon>Bacillati</taxon>
        <taxon>Actinomycetota</taxon>
        <taxon>Actinomycetes</taxon>
        <taxon>Kitasatosporales</taxon>
        <taxon>Streptomycetaceae</taxon>
        <taxon>Streptomyces</taxon>
    </lineage>
</organism>
<dbReference type="EMBL" id="JAOZYC010000122">
    <property type="protein sequence ID" value="MEB8339544.1"/>
    <property type="molecule type" value="Genomic_DNA"/>
</dbReference>
<accession>A0ABU6F6S8</accession>
<evidence type="ECO:0000313" key="11">
    <source>
        <dbReference type="Proteomes" id="UP001354931"/>
    </source>
</evidence>
<evidence type="ECO:0000256" key="4">
    <source>
        <dbReference type="ARBA" id="ARBA00022741"/>
    </source>
</evidence>